<proteinExistence type="predicted"/>
<feature type="region of interest" description="Disordered" evidence="1">
    <location>
        <begin position="278"/>
        <end position="321"/>
    </location>
</feature>
<gene>
    <name evidence="3" type="ORF">HNR23_002879</name>
</gene>
<feature type="compositionally biased region" description="Basic and acidic residues" evidence="1">
    <location>
        <begin position="295"/>
        <end position="321"/>
    </location>
</feature>
<dbReference type="Proteomes" id="UP000546642">
    <property type="component" value="Unassembled WGS sequence"/>
</dbReference>
<organism evidence="3 4">
    <name type="scientific">Nocardiopsis mwathae</name>
    <dbReference type="NCBI Taxonomy" id="1472723"/>
    <lineage>
        <taxon>Bacteria</taxon>
        <taxon>Bacillati</taxon>
        <taxon>Actinomycetota</taxon>
        <taxon>Actinomycetes</taxon>
        <taxon>Streptosporangiales</taxon>
        <taxon>Nocardiopsidaceae</taxon>
        <taxon>Nocardiopsis</taxon>
    </lineage>
</organism>
<evidence type="ECO:0000256" key="1">
    <source>
        <dbReference type="SAM" id="MobiDB-lite"/>
    </source>
</evidence>
<evidence type="ECO:0000256" key="2">
    <source>
        <dbReference type="SAM" id="SignalP"/>
    </source>
</evidence>
<keyword evidence="4" id="KW-1185">Reference proteome</keyword>
<dbReference type="AlphaFoldDB" id="A0A7X0D7A3"/>
<comment type="caution">
    <text evidence="3">The sequence shown here is derived from an EMBL/GenBank/DDBJ whole genome shotgun (WGS) entry which is preliminary data.</text>
</comment>
<feature type="signal peptide" evidence="2">
    <location>
        <begin position="1"/>
        <end position="27"/>
    </location>
</feature>
<dbReference type="EMBL" id="JACHDS010000001">
    <property type="protein sequence ID" value="MBB6172819.1"/>
    <property type="molecule type" value="Genomic_DNA"/>
</dbReference>
<feature type="chain" id="PRO_5031257670" evidence="2">
    <location>
        <begin position="28"/>
        <end position="321"/>
    </location>
</feature>
<accession>A0A7X0D7A3</accession>
<reference evidence="3 4" key="1">
    <citation type="submission" date="2020-08" db="EMBL/GenBank/DDBJ databases">
        <title>Sequencing the genomes of 1000 actinobacteria strains.</title>
        <authorList>
            <person name="Klenk H.-P."/>
        </authorList>
    </citation>
    <scope>NUCLEOTIDE SEQUENCE [LARGE SCALE GENOMIC DNA]</scope>
    <source>
        <strain evidence="3 4">DSM 46659</strain>
    </source>
</reference>
<dbReference type="RefSeq" id="WP_184076057.1">
    <property type="nucleotide sequence ID" value="NZ_JACHDS010000001.1"/>
</dbReference>
<protein>
    <submittedName>
        <fullName evidence="3">Uncharacterized protein</fullName>
    </submittedName>
</protein>
<evidence type="ECO:0000313" key="3">
    <source>
        <dbReference type="EMBL" id="MBB6172819.1"/>
    </source>
</evidence>
<name>A0A7X0D7A3_9ACTN</name>
<keyword evidence="2" id="KW-0732">Signal</keyword>
<sequence length="321" mass="32507">MKSWSAVASTAVFALGGLAFLSAPAHAGLVTHCNGVGGAVTVPGELVVPAGKSCTLDGTTVEGKVTVRQGADLVVVGGTLKSDVVVQQNAFLDTKDTEISGTVTARSAYGAYLDDSRAAKNVRTVAVRGADTDSFFYALDSGIGGSVNATHGDVYMVGATIGGSAASKGTEYTDLYNTVVNGSLHVDGNRLGSVFCHGEVHGDASYTNNPGALQIGASGKDGTCTGTSYWGGDVEVKGNTGGARIDDNIIRGALIGQGNEPVAQTGNNNRVRGGITGEFGDIPSASTRSAPATQRAEEIETKAAERRGEAKADAEEAGKAF</sequence>
<evidence type="ECO:0000313" key="4">
    <source>
        <dbReference type="Proteomes" id="UP000546642"/>
    </source>
</evidence>